<dbReference type="EMBL" id="JRMW01000011">
    <property type="protein sequence ID" value="KGF05788.1"/>
    <property type="molecule type" value="Genomic_DNA"/>
</dbReference>
<feature type="transmembrane region" description="Helical" evidence="1">
    <location>
        <begin position="97"/>
        <end position="115"/>
    </location>
</feature>
<evidence type="ECO:0000313" key="2">
    <source>
        <dbReference type="EMBL" id="KGF05788.1"/>
    </source>
</evidence>
<comment type="caution">
    <text evidence="2">The sequence shown here is derived from an EMBL/GenBank/DDBJ whole genome shotgun (WGS) entry which is preliminary data.</text>
</comment>
<keyword evidence="1" id="KW-0812">Transmembrane</keyword>
<name>A0A095X7L7_9FIRM</name>
<feature type="transmembrane region" description="Helical" evidence="1">
    <location>
        <begin position="28"/>
        <end position="45"/>
    </location>
</feature>
<keyword evidence="1" id="KW-1133">Transmembrane helix</keyword>
<feature type="transmembrane region" description="Helical" evidence="1">
    <location>
        <begin position="330"/>
        <end position="353"/>
    </location>
</feature>
<evidence type="ECO:0000313" key="3">
    <source>
        <dbReference type="Proteomes" id="UP000029579"/>
    </source>
</evidence>
<proteinExistence type="predicted"/>
<feature type="transmembrane region" description="Helical" evidence="1">
    <location>
        <begin position="287"/>
        <end position="318"/>
    </location>
</feature>
<protein>
    <recommendedName>
        <fullName evidence="4">EpsG family protein</fullName>
    </recommendedName>
</protein>
<sequence>MGFLLFFTLELLLFLCFSLIDFKTSYQKNLAAFSMFFLMFIFAAMRGSGDADYYNYLWFAKDIGTDFDKVLNFSYPVEFSFRLASYLINLFGISRQWVIVLMNFLSIGPVTYVVIKKSANPFLSAIIFLPIFLQFDMQTSRTATAMGLGLLAIYLATEKKRFRSFLTLILAISFHKSAVILIPFLLYLEIDLNNFIKSLIVFLSLAVSVFSKLVFSIAATVFSKIGLGILSRKIVTYTFEGKFAYGMQLFDPRIIFFFLLFIVSIMYLDEKTFGGDRMEKASVKAMVFGLCVMLVFRSSTAIAFRFSSFFAILEMFYLPMMIKKLKYEDSLAAFLLILSIVVFIVPYAIYISVDAPEYDFFFTNTMAIESLN</sequence>
<accession>A0A095X7L7</accession>
<dbReference type="InterPro" id="IPR049458">
    <property type="entry name" value="EpsG-like"/>
</dbReference>
<evidence type="ECO:0008006" key="4">
    <source>
        <dbReference type="Google" id="ProtNLM"/>
    </source>
</evidence>
<dbReference type="Pfam" id="PF14897">
    <property type="entry name" value="EpsG"/>
    <property type="match status" value="1"/>
</dbReference>
<gene>
    <name evidence="2" type="ORF">HMPREF1630_00465</name>
</gene>
<dbReference type="OrthoDB" id="1689149at2"/>
<feature type="transmembrane region" description="Helical" evidence="1">
    <location>
        <begin position="199"/>
        <end position="222"/>
    </location>
</feature>
<feature type="transmembrane region" description="Helical" evidence="1">
    <location>
        <begin position="243"/>
        <end position="267"/>
    </location>
</feature>
<dbReference type="AlphaFoldDB" id="A0A095X7L7"/>
<keyword evidence="1" id="KW-0472">Membrane</keyword>
<organism evidence="2 3">
    <name type="scientific">Anaerococcus lactolyticus S7-1-13</name>
    <dbReference type="NCBI Taxonomy" id="1284686"/>
    <lineage>
        <taxon>Bacteria</taxon>
        <taxon>Bacillati</taxon>
        <taxon>Bacillota</taxon>
        <taxon>Tissierellia</taxon>
        <taxon>Tissierellales</taxon>
        <taxon>Peptoniphilaceae</taxon>
        <taxon>Anaerococcus</taxon>
    </lineage>
</organism>
<dbReference type="Proteomes" id="UP000029579">
    <property type="component" value="Unassembled WGS sequence"/>
</dbReference>
<dbReference type="eggNOG" id="ENOG5030VTR">
    <property type="taxonomic scope" value="Bacteria"/>
</dbReference>
<dbReference type="RefSeq" id="WP_004829238.1">
    <property type="nucleotide sequence ID" value="NZ_JRMW01000011.1"/>
</dbReference>
<reference evidence="2 3" key="1">
    <citation type="submission" date="2014-07" db="EMBL/GenBank/DDBJ databases">
        <authorList>
            <person name="McCorrison J."/>
            <person name="Sanka R."/>
            <person name="Torralba M."/>
            <person name="Gillis M."/>
            <person name="Haft D.H."/>
            <person name="Methe B."/>
            <person name="Sutton G."/>
            <person name="Nelson K.E."/>
        </authorList>
    </citation>
    <scope>NUCLEOTIDE SEQUENCE [LARGE SCALE GENOMIC DNA]</scope>
    <source>
        <strain evidence="2 3">S7-1-13</strain>
    </source>
</reference>
<evidence type="ECO:0000256" key="1">
    <source>
        <dbReference type="SAM" id="Phobius"/>
    </source>
</evidence>
<feature type="transmembrane region" description="Helical" evidence="1">
    <location>
        <begin position="165"/>
        <end position="187"/>
    </location>
</feature>